<gene>
    <name evidence="2" type="ORF">OSSY52_01860</name>
</gene>
<dbReference type="InParanoid" id="A0A7G1G2G1"/>
<evidence type="ECO:0000313" key="3">
    <source>
        <dbReference type="Proteomes" id="UP000516361"/>
    </source>
</evidence>
<dbReference type="PANTHER" id="PTHR22642:SF2">
    <property type="entry name" value="PROTEIN LONG AFTER FAR-RED 3"/>
    <property type="match status" value="1"/>
</dbReference>
<protein>
    <recommendedName>
        <fullName evidence="1">Amidohydrolase 3 domain-containing protein</fullName>
    </recommendedName>
</protein>
<dbReference type="FunCoup" id="A0A7G1G2G1">
    <property type="interactions" value="186"/>
</dbReference>
<dbReference type="InterPro" id="IPR032466">
    <property type="entry name" value="Metal_Hydrolase"/>
</dbReference>
<dbReference type="Pfam" id="PF07969">
    <property type="entry name" value="Amidohydro_3"/>
    <property type="match status" value="1"/>
</dbReference>
<dbReference type="Proteomes" id="UP000516361">
    <property type="component" value="Chromosome"/>
</dbReference>
<keyword evidence="3" id="KW-1185">Reference proteome</keyword>
<sequence length="419" mass="49181">MYKLKNDGIFHYINTKVNSNKYITPLITDTHMHLLGLGEKLRNPNLEGKSLKEIKNIILNKKDEKKIILRGWSEEFANPTKEYLDEISNVPVFLIRRCGHVAVINSKVFELIDFSNYEEYIDYKTGRITEQSLELVYQKLGYYTDINEDLKVAEEYLLKKGYGYIHSDDLHGIKNMIDGDKIKIFEKVAVNNYNELIDYYNSGYFNKYKSVKVYTDGSLGGRTAYLINEYNDFNTKGEFVWDLEELKKVLIFCENNNLHLALHAIGDEAIENILNVFSDVKPKNIHRIIHASILHDEQLKKIKKLNIILDMQPAFIESDKSILNKRLGKRENLTYRFFDIYNKSIPLFFSSDSPIEVPDWYRDIITLNKLGLPLKYILNTMIYFPKVIDNFERNFKIGYLEFDNNPFEKINKPKVNIDL</sequence>
<dbReference type="RefSeq" id="WP_190615181.1">
    <property type="nucleotide sequence ID" value="NZ_AP018712.1"/>
</dbReference>
<dbReference type="AlphaFoldDB" id="A0A7G1G2G1"/>
<dbReference type="Gene3D" id="3.20.20.140">
    <property type="entry name" value="Metal-dependent hydrolases"/>
    <property type="match status" value="1"/>
</dbReference>
<organism evidence="2 3">
    <name type="scientific">Tepiditoga spiralis</name>
    <dbReference type="NCBI Taxonomy" id="2108365"/>
    <lineage>
        <taxon>Bacteria</taxon>
        <taxon>Thermotogati</taxon>
        <taxon>Thermotogota</taxon>
        <taxon>Thermotogae</taxon>
        <taxon>Petrotogales</taxon>
        <taxon>Petrotogaceae</taxon>
        <taxon>Tepiditoga</taxon>
    </lineage>
</organism>
<dbReference type="PANTHER" id="PTHR22642">
    <property type="entry name" value="IMIDAZOLONEPROPIONASE"/>
    <property type="match status" value="1"/>
</dbReference>
<dbReference type="KEGG" id="ocy:OSSY52_01860"/>
<feature type="domain" description="Amidohydrolase 3" evidence="1">
    <location>
        <begin position="20"/>
        <end position="367"/>
    </location>
</feature>
<reference evidence="2 3" key="1">
    <citation type="submission" date="2018-06" db="EMBL/GenBank/DDBJ databases">
        <title>Genome sequencing of Oceanotoga sp. sy52.</title>
        <authorList>
            <person name="Mori K."/>
        </authorList>
    </citation>
    <scope>NUCLEOTIDE SEQUENCE [LARGE SCALE GENOMIC DNA]</scope>
    <source>
        <strain evidence="3">sy52</strain>
    </source>
</reference>
<proteinExistence type="predicted"/>
<dbReference type="InterPro" id="IPR013108">
    <property type="entry name" value="Amidohydro_3"/>
</dbReference>
<name>A0A7G1G2G1_9BACT</name>
<accession>A0A7G1G2G1</accession>
<dbReference type="SUPFAM" id="SSF51556">
    <property type="entry name" value="Metallo-dependent hydrolases"/>
    <property type="match status" value="1"/>
</dbReference>
<dbReference type="EMBL" id="AP018712">
    <property type="protein sequence ID" value="BBE30045.1"/>
    <property type="molecule type" value="Genomic_DNA"/>
</dbReference>
<evidence type="ECO:0000259" key="1">
    <source>
        <dbReference type="Pfam" id="PF07969"/>
    </source>
</evidence>
<evidence type="ECO:0000313" key="2">
    <source>
        <dbReference type="EMBL" id="BBE30045.1"/>
    </source>
</evidence>
<dbReference type="Gene3D" id="3.10.310.70">
    <property type="match status" value="1"/>
</dbReference>